<reference evidence="1 2" key="1">
    <citation type="submission" date="2016-08" db="EMBL/GenBank/DDBJ databases">
        <title>Genomes of anaerobic fungi encode conserved fungal cellulosomes for biomass hydrolysis.</title>
        <authorList>
            <consortium name="DOE Joint Genome Institute"/>
            <person name="Haitjema C.H."/>
            <person name="Gilmore S.P."/>
            <person name="Henske J.K."/>
            <person name="Solomon K.V."/>
            <person name="De Groot R."/>
            <person name="Kuo A."/>
            <person name="Mondo S.J."/>
            <person name="Salamov A.A."/>
            <person name="Labutti K."/>
            <person name="Zhao Z."/>
            <person name="Chiniquy J."/>
            <person name="Barry K."/>
            <person name="Brewer H.M."/>
            <person name="Purvine S.O."/>
            <person name="Wright A.T."/>
            <person name="Boxma B."/>
            <person name="Van Alen T."/>
            <person name="Hackstein J.H."/>
            <person name="Baker S.E."/>
            <person name="Grigoriev I.V."/>
            <person name="O'Malley M.A."/>
        </authorList>
    </citation>
    <scope>NUCLEOTIDE SEQUENCE [LARGE SCALE GENOMIC DNA]</scope>
    <source>
        <strain evidence="2">finn</strain>
    </source>
</reference>
<dbReference type="Proteomes" id="UP000193719">
    <property type="component" value="Unassembled WGS sequence"/>
</dbReference>
<name>A0A1Y1UUJ4_9FUNG</name>
<organism evidence="1 2">
    <name type="scientific">Piromyces finnis</name>
    <dbReference type="NCBI Taxonomy" id="1754191"/>
    <lineage>
        <taxon>Eukaryota</taxon>
        <taxon>Fungi</taxon>
        <taxon>Fungi incertae sedis</taxon>
        <taxon>Chytridiomycota</taxon>
        <taxon>Chytridiomycota incertae sedis</taxon>
        <taxon>Neocallimastigomycetes</taxon>
        <taxon>Neocallimastigales</taxon>
        <taxon>Neocallimastigaceae</taxon>
        <taxon>Piromyces</taxon>
    </lineage>
</organism>
<keyword evidence="2" id="KW-1185">Reference proteome</keyword>
<dbReference type="OrthoDB" id="2146213at2759"/>
<dbReference type="AlphaFoldDB" id="A0A1Y1UUJ4"/>
<accession>A0A1Y1UUJ4</accession>
<comment type="caution">
    <text evidence="1">The sequence shown here is derived from an EMBL/GenBank/DDBJ whole genome shotgun (WGS) entry which is preliminary data.</text>
</comment>
<evidence type="ECO:0000313" key="2">
    <source>
        <dbReference type="Proteomes" id="UP000193719"/>
    </source>
</evidence>
<reference evidence="1 2" key="2">
    <citation type="submission" date="2016-08" db="EMBL/GenBank/DDBJ databases">
        <title>Pervasive Adenine N6-methylation of Active Genes in Fungi.</title>
        <authorList>
            <consortium name="DOE Joint Genome Institute"/>
            <person name="Mondo S.J."/>
            <person name="Dannebaum R.O."/>
            <person name="Kuo R.C."/>
            <person name="Labutti K."/>
            <person name="Haridas S."/>
            <person name="Kuo A."/>
            <person name="Salamov A."/>
            <person name="Ahrendt S.R."/>
            <person name="Lipzen A."/>
            <person name="Sullivan W."/>
            <person name="Andreopoulos W.B."/>
            <person name="Clum A."/>
            <person name="Lindquist E."/>
            <person name="Daum C."/>
            <person name="Ramamoorthy G.K."/>
            <person name="Gryganskyi A."/>
            <person name="Culley D."/>
            <person name="Magnuson J.K."/>
            <person name="James T.Y."/>
            <person name="O'Malley M.A."/>
            <person name="Stajich J.E."/>
            <person name="Spatafora J.W."/>
            <person name="Visel A."/>
            <person name="Grigoriev I.V."/>
        </authorList>
    </citation>
    <scope>NUCLEOTIDE SEQUENCE [LARGE SCALE GENOMIC DNA]</scope>
    <source>
        <strain evidence="2">finn</strain>
    </source>
</reference>
<gene>
    <name evidence="1" type="ORF">BCR36DRAFT_416666</name>
</gene>
<protein>
    <submittedName>
        <fullName evidence="1">Uncharacterized protein</fullName>
    </submittedName>
</protein>
<evidence type="ECO:0000313" key="1">
    <source>
        <dbReference type="EMBL" id="ORX41674.1"/>
    </source>
</evidence>
<sequence>MGYHDRCFDDVTYLESKDPYHNNKRDILTEKAIKRYAETNPEYEKVLNKYYMPDKKLPRSTIKETNDKKSKSTEVKMSNYTARLDSNSSERLCANCKQIINASKRKNTESKVVKNDDDSSLIYWKTKIDDNHPPVFPPKYPNECTSLILPAMFTEEEKRYYQSKQPKYPPAEKISSIIEINSPIRSKPTCPYNIITGEELYETI</sequence>
<proteinExistence type="predicted"/>
<dbReference type="EMBL" id="MCFH01000081">
    <property type="protein sequence ID" value="ORX41674.1"/>
    <property type="molecule type" value="Genomic_DNA"/>
</dbReference>